<keyword evidence="1" id="KW-0812">Transmembrane</keyword>
<organism evidence="2 3">
    <name type="scientific">Bacteroides ovatus</name>
    <dbReference type="NCBI Taxonomy" id="28116"/>
    <lineage>
        <taxon>Bacteria</taxon>
        <taxon>Pseudomonadati</taxon>
        <taxon>Bacteroidota</taxon>
        <taxon>Bacteroidia</taxon>
        <taxon>Bacteroidales</taxon>
        <taxon>Bacteroidaceae</taxon>
        <taxon>Bacteroides</taxon>
    </lineage>
</organism>
<comment type="caution">
    <text evidence="2">The sequence shown here is derived from an EMBL/GenBank/DDBJ whole genome shotgun (WGS) entry which is preliminary data.</text>
</comment>
<dbReference type="Proteomes" id="UP000473905">
    <property type="component" value="Unassembled WGS sequence"/>
</dbReference>
<proteinExistence type="predicted"/>
<keyword evidence="3" id="KW-1185">Reference proteome</keyword>
<sequence length="84" mass="10127">MYDIYSFEYICLFIILPGYRFCRFFFAFRCFLVVYLVPLCQLYMSEMLFSTFLMRLFGVVSSPWKMLHLCIVNVSEVIIKTVFI</sequence>
<dbReference type="EMBL" id="VWKB01000035">
    <property type="protein sequence ID" value="KAA4091926.1"/>
    <property type="molecule type" value="Genomic_DNA"/>
</dbReference>
<evidence type="ECO:0000256" key="1">
    <source>
        <dbReference type="SAM" id="Phobius"/>
    </source>
</evidence>
<reference evidence="2 3" key="1">
    <citation type="journal article" date="2019" name="Nat. Med.">
        <title>A library of human gut bacterial isolates paired with longitudinal multiomics data enables mechanistic microbiome research.</title>
        <authorList>
            <person name="Poyet M."/>
            <person name="Groussin M."/>
            <person name="Gibbons S.M."/>
            <person name="Avila-Pacheco J."/>
            <person name="Jiang X."/>
            <person name="Kearney S.M."/>
            <person name="Perrotta A.R."/>
            <person name="Berdy B."/>
            <person name="Zhao S."/>
            <person name="Lieberman T.D."/>
            <person name="Swanson P.K."/>
            <person name="Smith M."/>
            <person name="Roesemann S."/>
            <person name="Alexander J.E."/>
            <person name="Rich S.A."/>
            <person name="Livny J."/>
            <person name="Vlamakis H."/>
            <person name="Clish C."/>
            <person name="Bullock K."/>
            <person name="Deik A."/>
            <person name="Scott J."/>
            <person name="Pierce K.A."/>
            <person name="Xavier R.J."/>
            <person name="Alm E.J."/>
        </authorList>
    </citation>
    <scope>NUCLEOTIDE SEQUENCE [LARGE SCALE GENOMIC DNA]</scope>
    <source>
        <strain evidence="2 3">BIOML-A134</strain>
    </source>
</reference>
<keyword evidence="1" id="KW-0472">Membrane</keyword>
<accession>A0A5M5E8R5</accession>
<name>A0A5M5E8R5_BACOV</name>
<dbReference type="AlphaFoldDB" id="A0A5M5E8R5"/>
<protein>
    <submittedName>
        <fullName evidence="2">Uncharacterized protein</fullName>
    </submittedName>
</protein>
<feature type="transmembrane region" description="Helical" evidence="1">
    <location>
        <begin position="21"/>
        <end position="44"/>
    </location>
</feature>
<evidence type="ECO:0000313" key="2">
    <source>
        <dbReference type="EMBL" id="KAA4091926.1"/>
    </source>
</evidence>
<keyword evidence="1" id="KW-1133">Transmembrane helix</keyword>
<gene>
    <name evidence="2" type="ORF">F3D66_22315</name>
</gene>
<evidence type="ECO:0000313" key="3">
    <source>
        <dbReference type="Proteomes" id="UP000473905"/>
    </source>
</evidence>